<gene>
    <name evidence="2" type="ORF">I3842_13G057200</name>
</gene>
<dbReference type="PANTHER" id="PTHR33430:SF1">
    <property type="entry name" value="PGG DOMAIN-CONTAINING PROTEIN"/>
    <property type="match status" value="1"/>
</dbReference>
<keyword evidence="1" id="KW-0472">Membrane</keyword>
<evidence type="ECO:0000256" key="1">
    <source>
        <dbReference type="SAM" id="Phobius"/>
    </source>
</evidence>
<dbReference type="EMBL" id="CM031837">
    <property type="protein sequence ID" value="KAG6680718.1"/>
    <property type="molecule type" value="Genomic_DNA"/>
</dbReference>
<dbReference type="Proteomes" id="UP000811246">
    <property type="component" value="Chromosome 13"/>
</dbReference>
<evidence type="ECO:0000313" key="3">
    <source>
        <dbReference type="Proteomes" id="UP000811246"/>
    </source>
</evidence>
<name>A0A922AM45_CARIL</name>
<accession>A0A922AM45</accession>
<proteinExistence type="predicted"/>
<dbReference type="PANTHER" id="PTHR33430">
    <property type="entry name" value="MATERNAL EFFECT EMBRYO ARREST PROTEIN"/>
    <property type="match status" value="1"/>
</dbReference>
<dbReference type="AlphaFoldDB" id="A0A922AM45"/>
<sequence length="188" mass="20908">MFQFSRYKQTLFISLKPKNLNCQGQKEEEAKIPLKVDTIEIHLRALADLVNVNSLFTVAVFVGLSFANSEVQSLEVRPECNADFKMSERLVVLVATTLKVHLNIYGKEDFKKPVLKTYSRLLLAAWGSILGCVFLVLSMIDVIQIRIGKLSCGSRSTVRSVASLVSIVGLAFIIYVPALMHAIFVSLT</sequence>
<feature type="transmembrane region" description="Helical" evidence="1">
    <location>
        <begin position="121"/>
        <end position="140"/>
    </location>
</feature>
<comment type="caution">
    <text evidence="2">The sequence shown here is derived from an EMBL/GenBank/DDBJ whole genome shotgun (WGS) entry which is preliminary data.</text>
</comment>
<reference evidence="2" key="1">
    <citation type="submission" date="2021-01" db="EMBL/GenBank/DDBJ databases">
        <authorList>
            <person name="Lovell J.T."/>
            <person name="Bentley N."/>
            <person name="Bhattarai G."/>
            <person name="Jenkins J.W."/>
            <person name="Sreedasyam A."/>
            <person name="Alarcon Y."/>
            <person name="Bock C."/>
            <person name="Boston L."/>
            <person name="Carlson J."/>
            <person name="Cervantes K."/>
            <person name="Clermont K."/>
            <person name="Krom N."/>
            <person name="Kubenka K."/>
            <person name="Mamidi S."/>
            <person name="Mattison C."/>
            <person name="Monteros M."/>
            <person name="Pisani C."/>
            <person name="Plott C."/>
            <person name="Rajasekar S."/>
            <person name="Rhein H.S."/>
            <person name="Rohla C."/>
            <person name="Song M."/>
            <person name="Hilaire R.S."/>
            <person name="Shu S."/>
            <person name="Wells L."/>
            <person name="Wang X."/>
            <person name="Webber J."/>
            <person name="Heerema R.J."/>
            <person name="Klein P."/>
            <person name="Conner P."/>
            <person name="Grauke L."/>
            <person name="Grimwood J."/>
            <person name="Schmutz J."/>
            <person name="Randall J.J."/>
        </authorList>
    </citation>
    <scope>NUCLEOTIDE SEQUENCE</scope>
    <source>
        <tissue evidence="2">Leaf</tissue>
    </source>
</reference>
<organism evidence="2 3">
    <name type="scientific">Carya illinoinensis</name>
    <name type="common">Pecan</name>
    <dbReference type="NCBI Taxonomy" id="32201"/>
    <lineage>
        <taxon>Eukaryota</taxon>
        <taxon>Viridiplantae</taxon>
        <taxon>Streptophyta</taxon>
        <taxon>Embryophyta</taxon>
        <taxon>Tracheophyta</taxon>
        <taxon>Spermatophyta</taxon>
        <taxon>Magnoliopsida</taxon>
        <taxon>eudicotyledons</taxon>
        <taxon>Gunneridae</taxon>
        <taxon>Pentapetalae</taxon>
        <taxon>rosids</taxon>
        <taxon>fabids</taxon>
        <taxon>Fagales</taxon>
        <taxon>Juglandaceae</taxon>
        <taxon>Carya</taxon>
    </lineage>
</organism>
<keyword evidence="1" id="KW-1133">Transmembrane helix</keyword>
<protein>
    <submittedName>
        <fullName evidence="2">Uncharacterized protein</fullName>
    </submittedName>
</protein>
<feature type="transmembrane region" description="Helical" evidence="1">
    <location>
        <begin position="161"/>
        <end position="184"/>
    </location>
</feature>
<evidence type="ECO:0000313" key="2">
    <source>
        <dbReference type="EMBL" id="KAG6680718.1"/>
    </source>
</evidence>
<keyword evidence="1" id="KW-0812">Transmembrane</keyword>